<evidence type="ECO:0000313" key="2">
    <source>
        <dbReference type="EnsemblMetazoa" id="GPAI030583-PA"/>
    </source>
</evidence>
<reference evidence="2" key="2">
    <citation type="submission" date="2020-05" db="UniProtKB">
        <authorList>
            <consortium name="EnsemblMetazoa"/>
        </authorList>
    </citation>
    <scope>IDENTIFICATION</scope>
    <source>
        <strain evidence="2">IAEA</strain>
    </source>
</reference>
<organism evidence="2 3">
    <name type="scientific">Glossina pallidipes</name>
    <name type="common">Tsetse fly</name>
    <dbReference type="NCBI Taxonomy" id="7398"/>
    <lineage>
        <taxon>Eukaryota</taxon>
        <taxon>Metazoa</taxon>
        <taxon>Ecdysozoa</taxon>
        <taxon>Arthropoda</taxon>
        <taxon>Hexapoda</taxon>
        <taxon>Insecta</taxon>
        <taxon>Pterygota</taxon>
        <taxon>Neoptera</taxon>
        <taxon>Endopterygota</taxon>
        <taxon>Diptera</taxon>
        <taxon>Brachycera</taxon>
        <taxon>Muscomorpha</taxon>
        <taxon>Hippoboscoidea</taxon>
        <taxon>Glossinidae</taxon>
        <taxon>Glossina</taxon>
    </lineage>
</organism>
<dbReference type="Proteomes" id="UP000092445">
    <property type="component" value="Unassembled WGS sequence"/>
</dbReference>
<keyword evidence="3" id="KW-1185">Reference proteome</keyword>
<evidence type="ECO:0000313" key="3">
    <source>
        <dbReference type="Proteomes" id="UP000092445"/>
    </source>
</evidence>
<dbReference type="EnsemblMetazoa" id="GPAI030583-RA">
    <property type="protein sequence ID" value="GPAI030583-PA"/>
    <property type="gene ID" value="GPAI030583"/>
</dbReference>
<accession>A0A1B0A0D6</accession>
<reference evidence="3" key="1">
    <citation type="submission" date="2014-03" db="EMBL/GenBank/DDBJ databases">
        <authorList>
            <person name="Aksoy S."/>
            <person name="Warren W."/>
            <person name="Wilson R.K."/>
        </authorList>
    </citation>
    <scope>NUCLEOTIDE SEQUENCE [LARGE SCALE GENOMIC DNA]</scope>
    <source>
        <strain evidence="3">IAEA</strain>
    </source>
</reference>
<protein>
    <submittedName>
        <fullName evidence="2">Uncharacterized protein</fullName>
    </submittedName>
</protein>
<proteinExistence type="predicted"/>
<dbReference type="VEuPathDB" id="VectorBase:GPAI030583"/>
<evidence type="ECO:0000256" key="1">
    <source>
        <dbReference type="SAM" id="MobiDB-lite"/>
    </source>
</evidence>
<sequence length="112" mass="12607">MLCLNDDSAQSPTTHKECDDVNSPVFMGNSIGYFTQKSLKKPTTDSRNMLEIVKSSTHSLCNSLRFTADMQYDMQSLFTNRSHLEAVPSAFSSSSQSRSKADYRKPQRMLSL</sequence>
<dbReference type="AlphaFoldDB" id="A0A1B0A0D6"/>
<name>A0A1B0A0D6_GLOPL</name>
<feature type="region of interest" description="Disordered" evidence="1">
    <location>
        <begin position="88"/>
        <end position="112"/>
    </location>
</feature>
<feature type="compositionally biased region" description="Low complexity" evidence="1">
    <location>
        <begin position="89"/>
        <end position="98"/>
    </location>
</feature>